<sequence length="224" mass="25428">MDSTGNGSFLRNRRFDNFFNTSFDPNVNEPQKITVKKKEEVEFRPRTENEYVDDDGWFSALKSCCPTLVTLRHAEVLKCPCFLDDHNFHLGTDHGLALTVASREDQAGKCLRPCHWQTIGKLNVDLSTVGIAKKETNKGTFNHAQIIWYPLFGQLYVLAKHIRIDRSNPPSAIQSMKEVSFSFPCIVRLPFIYGSNSCLFSFSGSSGNCKIQPIFDNFSTNDHH</sequence>
<name>A0ABQ8H2D6_9ROSI</name>
<protein>
    <submittedName>
        <fullName evidence="1">Uncharacterized protein</fullName>
    </submittedName>
</protein>
<accession>A0ABQ8H2D6</accession>
<evidence type="ECO:0000313" key="1">
    <source>
        <dbReference type="EMBL" id="KAH7544365.1"/>
    </source>
</evidence>
<gene>
    <name evidence="1" type="ORF">JRO89_XS15G0155200</name>
</gene>
<keyword evidence="2" id="KW-1185">Reference proteome</keyword>
<dbReference type="EMBL" id="JAFEMO010000015">
    <property type="protein sequence ID" value="KAH7544365.1"/>
    <property type="molecule type" value="Genomic_DNA"/>
</dbReference>
<reference evidence="1 2" key="1">
    <citation type="submission" date="2021-02" db="EMBL/GenBank/DDBJ databases">
        <title>Plant Genome Project.</title>
        <authorList>
            <person name="Zhang R.-G."/>
        </authorList>
    </citation>
    <scope>NUCLEOTIDE SEQUENCE [LARGE SCALE GENOMIC DNA]</scope>
    <source>
        <tissue evidence="1">Leaves</tissue>
    </source>
</reference>
<comment type="caution">
    <text evidence="1">The sequence shown here is derived from an EMBL/GenBank/DDBJ whole genome shotgun (WGS) entry which is preliminary data.</text>
</comment>
<organism evidence="1 2">
    <name type="scientific">Xanthoceras sorbifolium</name>
    <dbReference type="NCBI Taxonomy" id="99658"/>
    <lineage>
        <taxon>Eukaryota</taxon>
        <taxon>Viridiplantae</taxon>
        <taxon>Streptophyta</taxon>
        <taxon>Embryophyta</taxon>
        <taxon>Tracheophyta</taxon>
        <taxon>Spermatophyta</taxon>
        <taxon>Magnoliopsida</taxon>
        <taxon>eudicotyledons</taxon>
        <taxon>Gunneridae</taxon>
        <taxon>Pentapetalae</taxon>
        <taxon>rosids</taxon>
        <taxon>malvids</taxon>
        <taxon>Sapindales</taxon>
        <taxon>Sapindaceae</taxon>
        <taxon>Xanthoceroideae</taxon>
        <taxon>Xanthoceras</taxon>
    </lineage>
</organism>
<dbReference type="Proteomes" id="UP000827721">
    <property type="component" value="Unassembled WGS sequence"/>
</dbReference>
<proteinExistence type="predicted"/>
<evidence type="ECO:0000313" key="2">
    <source>
        <dbReference type="Proteomes" id="UP000827721"/>
    </source>
</evidence>